<proteinExistence type="predicted"/>
<organism evidence="1 2">
    <name type="scientific">Lindgomyces ingoldianus</name>
    <dbReference type="NCBI Taxonomy" id="673940"/>
    <lineage>
        <taxon>Eukaryota</taxon>
        <taxon>Fungi</taxon>
        <taxon>Dikarya</taxon>
        <taxon>Ascomycota</taxon>
        <taxon>Pezizomycotina</taxon>
        <taxon>Dothideomycetes</taxon>
        <taxon>Pleosporomycetidae</taxon>
        <taxon>Pleosporales</taxon>
        <taxon>Lindgomycetaceae</taxon>
        <taxon>Lindgomyces</taxon>
    </lineage>
</organism>
<keyword evidence="2" id="KW-1185">Reference proteome</keyword>
<comment type="caution">
    <text evidence="1">The sequence shown here is derived from an EMBL/GenBank/DDBJ whole genome shotgun (WGS) entry which is preliminary data.</text>
</comment>
<reference evidence="1" key="1">
    <citation type="journal article" date="2020" name="Stud. Mycol.">
        <title>101 Dothideomycetes genomes: a test case for predicting lifestyles and emergence of pathogens.</title>
        <authorList>
            <person name="Haridas S."/>
            <person name="Albert R."/>
            <person name="Binder M."/>
            <person name="Bloem J."/>
            <person name="Labutti K."/>
            <person name="Salamov A."/>
            <person name="Andreopoulos B."/>
            <person name="Baker S."/>
            <person name="Barry K."/>
            <person name="Bills G."/>
            <person name="Bluhm B."/>
            <person name="Cannon C."/>
            <person name="Castanera R."/>
            <person name="Culley D."/>
            <person name="Daum C."/>
            <person name="Ezra D."/>
            <person name="Gonzalez J."/>
            <person name="Henrissat B."/>
            <person name="Kuo A."/>
            <person name="Liang C."/>
            <person name="Lipzen A."/>
            <person name="Lutzoni F."/>
            <person name="Magnuson J."/>
            <person name="Mondo S."/>
            <person name="Nolan M."/>
            <person name="Ohm R."/>
            <person name="Pangilinan J."/>
            <person name="Park H.-J."/>
            <person name="Ramirez L."/>
            <person name="Alfaro M."/>
            <person name="Sun H."/>
            <person name="Tritt A."/>
            <person name="Yoshinaga Y."/>
            <person name="Zwiers L.-H."/>
            <person name="Turgeon B."/>
            <person name="Goodwin S."/>
            <person name="Spatafora J."/>
            <person name="Crous P."/>
            <person name="Grigoriev I."/>
        </authorList>
    </citation>
    <scope>NUCLEOTIDE SEQUENCE</scope>
    <source>
        <strain evidence="1">ATCC 200398</strain>
    </source>
</reference>
<gene>
    <name evidence="1" type="ORF">BDR25DRAFT_341587</name>
</gene>
<accession>A0ACB6R0X6</accession>
<sequence>MQDKEVRNSPPGSGPFSSEIVYDGGCAWQDATPSSPIHINKLSPSAQEAWHHTGKSWEFENGSSLRVILRKEDWLKVGQFLNVPENLTFESAMKIRAAVVLAPKRVGAGIYNIWDSRTLARDRDKYSRRYMNIQKSHQAATAANVIMKERNTIAESWPLQL</sequence>
<evidence type="ECO:0000313" key="1">
    <source>
        <dbReference type="EMBL" id="KAF2472697.1"/>
    </source>
</evidence>
<dbReference type="EMBL" id="MU003501">
    <property type="protein sequence ID" value="KAF2472697.1"/>
    <property type="molecule type" value="Genomic_DNA"/>
</dbReference>
<evidence type="ECO:0000313" key="2">
    <source>
        <dbReference type="Proteomes" id="UP000799755"/>
    </source>
</evidence>
<name>A0ACB6R0X6_9PLEO</name>
<protein>
    <submittedName>
        <fullName evidence="1">Uncharacterized protein</fullName>
    </submittedName>
</protein>
<dbReference type="Proteomes" id="UP000799755">
    <property type="component" value="Unassembled WGS sequence"/>
</dbReference>